<protein>
    <submittedName>
        <fullName evidence="1">Uncharacterized protein</fullName>
    </submittedName>
</protein>
<gene>
    <name evidence="1" type="ORF">QAD02_005255</name>
</gene>
<name>A0ACC2NT07_9HYME</name>
<reference evidence="1" key="1">
    <citation type="submission" date="2023-04" db="EMBL/GenBank/DDBJ databases">
        <title>A chromosome-level genome assembly of the parasitoid wasp Eretmocerus hayati.</title>
        <authorList>
            <person name="Zhong Y."/>
            <person name="Liu S."/>
            <person name="Liu Y."/>
        </authorList>
    </citation>
    <scope>NUCLEOTIDE SEQUENCE</scope>
    <source>
        <strain evidence="1">ZJU_SS_LIU_2023</strain>
    </source>
</reference>
<dbReference type="EMBL" id="CM056743">
    <property type="protein sequence ID" value="KAJ8673993.1"/>
    <property type="molecule type" value="Genomic_DNA"/>
</dbReference>
<evidence type="ECO:0000313" key="2">
    <source>
        <dbReference type="Proteomes" id="UP001239111"/>
    </source>
</evidence>
<organism evidence="1 2">
    <name type="scientific">Eretmocerus hayati</name>
    <dbReference type="NCBI Taxonomy" id="131215"/>
    <lineage>
        <taxon>Eukaryota</taxon>
        <taxon>Metazoa</taxon>
        <taxon>Ecdysozoa</taxon>
        <taxon>Arthropoda</taxon>
        <taxon>Hexapoda</taxon>
        <taxon>Insecta</taxon>
        <taxon>Pterygota</taxon>
        <taxon>Neoptera</taxon>
        <taxon>Endopterygota</taxon>
        <taxon>Hymenoptera</taxon>
        <taxon>Apocrita</taxon>
        <taxon>Proctotrupomorpha</taxon>
        <taxon>Chalcidoidea</taxon>
        <taxon>Aphelinidae</taxon>
        <taxon>Aphelininae</taxon>
        <taxon>Eretmocerus</taxon>
    </lineage>
</organism>
<dbReference type="Proteomes" id="UP001239111">
    <property type="component" value="Chromosome 3"/>
</dbReference>
<accession>A0ACC2NT07</accession>
<keyword evidence="2" id="KW-1185">Reference proteome</keyword>
<evidence type="ECO:0000313" key="1">
    <source>
        <dbReference type="EMBL" id="KAJ8673993.1"/>
    </source>
</evidence>
<comment type="caution">
    <text evidence="1">The sequence shown here is derived from an EMBL/GenBank/DDBJ whole genome shotgun (WGS) entry which is preliminary data.</text>
</comment>
<sequence>MASSEINEFLCGPLVTWFISCLEDPNALTNYHDLVDGVLLHNVFLQIDPEPLNDGVIPSGGDSKVRVKNLEIVIDNMRQFYEEQLGHLLLVLPDSLKLGKDPEKNVPEAKLLLLLLLGCAVQCTNKEDFITKIKTLNVDTQLAIVDCIKQVTDYQDIVVTQESMENVNLGNVFVQVKKLMQERNAFRAKLKSLRIFDGSFDIGNESCADEDNSVNDRSDDSILMSMVKNSSGAGRDVSTPKKGSMTPSSLNNSKLNSSTEEVTRYAVELADWKSKVRKQRQELEEKTEALIECKEELEHNKAVLVKLKEENQELLLEARTAKSYRDELDAAIERAEKADRLEVEVARYREKLTDIEYYKSRIEELHEDNKVLMETKDILEDQLNSARKRSDKMLELESQIIKYEQLLNDMSLERVADKDKYQEVCEENAQLQRLIKTVASEVAGGALNSSGGAASDSEADSVDKAADNKLSEQLSNNAQARALKLELENRRLNSLIDSLKEESFHESSSRVLELEKDKKKLSLKVESLSDNVERLNKQNGDLESVCKQTLEENKKLQDCLSSQRASLDKQQHEMQMLQAKLAELERNHEAQMSKERQRLQALLESAEKRAEDAERGSAARERELKEMKIAAEARQRELQEIRAELEHDREAASREQQKLRELVETKDVALDEASNTIEMLEKKVAEFQREIGDSEAQISRLREIERSSKELDSRAAMDRQALESLQSNLVAEKLNVQQVQATLEVLGLDVDSVLSLPADKILDMVSELPEVVTMQSATEQLLSEKAKLQVHVARLESQSASLGSQQAALQRSNSRLEADVERLTNEHSSLQRTHAELSRDQKRLQSLHEQLNSEYESLSREKESLRVSLRDAKNEARLLRESNESLEAKYLALQAERDQLLAQAKSLSNLRGEHSKLKEDFRILFLQADAQRGQFRTLQEDHRKIRAENSRLSIRQTEMQGEVNAKDDALASLELENGKLSQRCEMLLQLNANLDVDRRSLMEHVSQLFSQYHELLTHSLEDKEHYHMEEKAYTDEVNRLYRQKEKLEEKIMEHYKRLDSCTSKRKSLGASLVKRVCKAGSGLFSRSNRRASWGSHSSGEDSAALDPLSLAHPGTRRTVYYNDDIPPPLNHDQDKTGESNDSSTQQQQAQQQVPLEARPYLIYNKVSAVINDTTTLTTMPVTNNETKNIDTSPDVTGSDKDRKTANSVWYEYGCV</sequence>
<proteinExistence type="predicted"/>